<keyword evidence="3" id="KW-0560">Oxidoreductase</keyword>
<protein>
    <submittedName>
        <fullName evidence="6">C-factor</fullName>
    </submittedName>
</protein>
<dbReference type="PANTHER" id="PTHR43963">
    <property type="entry name" value="CARBONYL REDUCTASE 1-RELATED"/>
    <property type="match status" value="1"/>
</dbReference>
<evidence type="ECO:0000256" key="3">
    <source>
        <dbReference type="ARBA" id="ARBA00023002"/>
    </source>
</evidence>
<dbReference type="SUPFAM" id="SSF51735">
    <property type="entry name" value="NAD(P)-binding Rossmann-fold domains"/>
    <property type="match status" value="1"/>
</dbReference>
<dbReference type="EMBL" id="UZAM01017915">
    <property type="protein sequence ID" value="VDP48803.1"/>
    <property type="molecule type" value="Genomic_DNA"/>
</dbReference>
<name>A0A183J9C9_9BILA</name>
<accession>A0A183J9C9</accession>
<evidence type="ECO:0000313" key="4">
    <source>
        <dbReference type="EMBL" id="VDP48803.1"/>
    </source>
</evidence>
<dbReference type="PANTHER" id="PTHR43963:SF4">
    <property type="entry name" value="CARBONYL REDUCTASE (NADPH)"/>
    <property type="match status" value="1"/>
</dbReference>
<reference evidence="6" key="1">
    <citation type="submission" date="2016-06" db="UniProtKB">
        <authorList>
            <consortium name="WormBaseParasite"/>
        </authorList>
    </citation>
    <scope>IDENTIFICATION</scope>
</reference>
<keyword evidence="5" id="KW-1185">Reference proteome</keyword>
<reference evidence="4 5" key="2">
    <citation type="submission" date="2018-11" db="EMBL/GenBank/DDBJ databases">
        <authorList>
            <consortium name="Pathogen Informatics"/>
        </authorList>
    </citation>
    <scope>NUCLEOTIDE SEQUENCE [LARGE SCALE GENOMIC DNA]</scope>
</reference>
<dbReference type="InterPro" id="IPR036291">
    <property type="entry name" value="NAD(P)-bd_dom_sf"/>
</dbReference>
<comment type="similarity">
    <text evidence="1">Belongs to the short-chain dehydrogenases/reductases (SDR) family.</text>
</comment>
<sequence length="86" mass="9353">MSKVGEFALTMIQQRLLDKQGNSILVNGCCPGYVDTDMTSHKGPLTPAQGAETPVYLAMLPSHATQPKGQFVFQKKVIDWMTGNAI</sequence>
<dbReference type="Proteomes" id="UP000270296">
    <property type="component" value="Unassembled WGS sequence"/>
</dbReference>
<evidence type="ECO:0000256" key="2">
    <source>
        <dbReference type="ARBA" id="ARBA00022857"/>
    </source>
</evidence>
<keyword evidence="2" id="KW-0521">NADP</keyword>
<dbReference type="OrthoDB" id="7289984at2759"/>
<proteinExistence type="inferred from homology"/>
<organism evidence="6">
    <name type="scientific">Soboliphyme baturini</name>
    <dbReference type="NCBI Taxonomy" id="241478"/>
    <lineage>
        <taxon>Eukaryota</taxon>
        <taxon>Metazoa</taxon>
        <taxon>Ecdysozoa</taxon>
        <taxon>Nematoda</taxon>
        <taxon>Enoplea</taxon>
        <taxon>Dorylaimia</taxon>
        <taxon>Dioctophymatida</taxon>
        <taxon>Dioctophymatoidea</taxon>
        <taxon>Soboliphymatidae</taxon>
        <taxon>Soboliphyme</taxon>
    </lineage>
</organism>
<gene>
    <name evidence="4" type="ORF">SBAD_LOCUS12477</name>
</gene>
<dbReference type="AlphaFoldDB" id="A0A183J9C9"/>
<evidence type="ECO:0000256" key="1">
    <source>
        <dbReference type="ARBA" id="ARBA00006484"/>
    </source>
</evidence>
<dbReference type="WBParaSite" id="SBAD_0001288501-mRNA-1">
    <property type="protein sequence ID" value="SBAD_0001288501-mRNA-1"/>
    <property type="gene ID" value="SBAD_0001288501"/>
</dbReference>
<dbReference type="GO" id="GO:0004090">
    <property type="term" value="F:carbonyl reductase (NADPH) activity"/>
    <property type="evidence" value="ECO:0007669"/>
    <property type="project" value="TreeGrafter"/>
</dbReference>
<evidence type="ECO:0000313" key="5">
    <source>
        <dbReference type="Proteomes" id="UP000270296"/>
    </source>
</evidence>
<evidence type="ECO:0000313" key="6">
    <source>
        <dbReference type="WBParaSite" id="SBAD_0001288501-mRNA-1"/>
    </source>
</evidence>
<dbReference type="Gene3D" id="3.40.50.720">
    <property type="entry name" value="NAD(P)-binding Rossmann-like Domain"/>
    <property type="match status" value="1"/>
</dbReference>